<sequence length="150" mass="17527">MKMSERTELRGRGRKYKGIYLKRYKQIFGVFHSGNTLKVFCERFDNPFVFFFFVFWTCPPPNFRQTRTLIVTQTDQSQLFYCPCLSYSDNSVYLSLIETFPSSHTSYFQQLPAVDDIRTLNLVWSHLYHSTIPGTLSLASSECSAITSQR</sequence>
<organism evidence="1 2">
    <name type="scientific">Patellaria atrata CBS 101060</name>
    <dbReference type="NCBI Taxonomy" id="1346257"/>
    <lineage>
        <taxon>Eukaryota</taxon>
        <taxon>Fungi</taxon>
        <taxon>Dikarya</taxon>
        <taxon>Ascomycota</taxon>
        <taxon>Pezizomycotina</taxon>
        <taxon>Dothideomycetes</taxon>
        <taxon>Dothideomycetes incertae sedis</taxon>
        <taxon>Patellariales</taxon>
        <taxon>Patellariaceae</taxon>
        <taxon>Patellaria</taxon>
    </lineage>
</organism>
<reference evidence="1" key="1">
    <citation type="journal article" date="2020" name="Stud. Mycol.">
        <title>101 Dothideomycetes genomes: a test case for predicting lifestyles and emergence of pathogens.</title>
        <authorList>
            <person name="Haridas S."/>
            <person name="Albert R."/>
            <person name="Binder M."/>
            <person name="Bloem J."/>
            <person name="Labutti K."/>
            <person name="Salamov A."/>
            <person name="Andreopoulos B."/>
            <person name="Baker S."/>
            <person name="Barry K."/>
            <person name="Bills G."/>
            <person name="Bluhm B."/>
            <person name="Cannon C."/>
            <person name="Castanera R."/>
            <person name="Culley D."/>
            <person name="Daum C."/>
            <person name="Ezra D."/>
            <person name="Gonzalez J."/>
            <person name="Henrissat B."/>
            <person name="Kuo A."/>
            <person name="Liang C."/>
            <person name="Lipzen A."/>
            <person name="Lutzoni F."/>
            <person name="Magnuson J."/>
            <person name="Mondo S."/>
            <person name="Nolan M."/>
            <person name="Ohm R."/>
            <person name="Pangilinan J."/>
            <person name="Park H.-J."/>
            <person name="Ramirez L."/>
            <person name="Alfaro M."/>
            <person name="Sun H."/>
            <person name="Tritt A."/>
            <person name="Yoshinaga Y."/>
            <person name="Zwiers L.-H."/>
            <person name="Turgeon B."/>
            <person name="Goodwin S."/>
            <person name="Spatafora J."/>
            <person name="Crous P."/>
            <person name="Grigoriev I."/>
        </authorList>
    </citation>
    <scope>NUCLEOTIDE SEQUENCE</scope>
    <source>
        <strain evidence="1">CBS 101060</strain>
    </source>
</reference>
<evidence type="ECO:0000313" key="2">
    <source>
        <dbReference type="Proteomes" id="UP000799429"/>
    </source>
</evidence>
<keyword evidence="2" id="KW-1185">Reference proteome</keyword>
<protein>
    <submittedName>
        <fullName evidence="1">Uncharacterized protein</fullName>
    </submittedName>
</protein>
<evidence type="ECO:0000313" key="1">
    <source>
        <dbReference type="EMBL" id="KAF2841621.1"/>
    </source>
</evidence>
<proteinExistence type="predicted"/>
<gene>
    <name evidence="1" type="ORF">M501DRAFT_578998</name>
</gene>
<dbReference type="Proteomes" id="UP000799429">
    <property type="component" value="Unassembled WGS sequence"/>
</dbReference>
<name>A0A9P4SEZ8_9PEZI</name>
<comment type="caution">
    <text evidence="1">The sequence shown here is derived from an EMBL/GenBank/DDBJ whole genome shotgun (WGS) entry which is preliminary data.</text>
</comment>
<accession>A0A9P4SEZ8</accession>
<dbReference type="AlphaFoldDB" id="A0A9P4SEZ8"/>
<dbReference type="EMBL" id="MU006091">
    <property type="protein sequence ID" value="KAF2841621.1"/>
    <property type="molecule type" value="Genomic_DNA"/>
</dbReference>